<evidence type="ECO:0000313" key="3">
    <source>
        <dbReference type="Proteomes" id="UP000600799"/>
    </source>
</evidence>
<accession>A0ABS0HF29</accession>
<organism evidence="2 3">
    <name type="scientific">Novosphingobium jiangmenense</name>
    <dbReference type="NCBI Taxonomy" id="2791981"/>
    <lineage>
        <taxon>Bacteria</taxon>
        <taxon>Pseudomonadati</taxon>
        <taxon>Pseudomonadota</taxon>
        <taxon>Alphaproteobacteria</taxon>
        <taxon>Sphingomonadales</taxon>
        <taxon>Sphingomonadaceae</taxon>
        <taxon>Novosphingobium</taxon>
    </lineage>
</organism>
<proteinExistence type="predicted"/>
<feature type="transmembrane region" description="Helical" evidence="1">
    <location>
        <begin position="30"/>
        <end position="50"/>
    </location>
</feature>
<name>A0ABS0HF29_9SPHN</name>
<reference evidence="2 3" key="1">
    <citation type="submission" date="2020-11" db="EMBL/GenBank/DDBJ databases">
        <title>The genome sequence of Novosphingobium sp. 1Y9A.</title>
        <authorList>
            <person name="Liu Y."/>
        </authorList>
    </citation>
    <scope>NUCLEOTIDE SEQUENCE [LARGE SCALE GENOMIC DNA]</scope>
    <source>
        <strain evidence="2 3">1Y9A</strain>
    </source>
</reference>
<keyword evidence="1" id="KW-1133">Transmembrane helix</keyword>
<dbReference type="Proteomes" id="UP000600799">
    <property type="component" value="Unassembled WGS sequence"/>
</dbReference>
<keyword evidence="1" id="KW-0812">Transmembrane</keyword>
<keyword evidence="3" id="KW-1185">Reference proteome</keyword>
<evidence type="ECO:0000313" key="2">
    <source>
        <dbReference type="EMBL" id="MBF9150837.1"/>
    </source>
</evidence>
<comment type="caution">
    <text evidence="2">The sequence shown here is derived from an EMBL/GenBank/DDBJ whole genome shotgun (WGS) entry which is preliminary data.</text>
</comment>
<keyword evidence="1" id="KW-0472">Membrane</keyword>
<dbReference type="EMBL" id="JADQDC010000004">
    <property type="protein sequence ID" value="MBF9150837.1"/>
    <property type="molecule type" value="Genomic_DNA"/>
</dbReference>
<gene>
    <name evidence="2" type="ORF">I2488_07465</name>
</gene>
<protein>
    <submittedName>
        <fullName evidence="2">Uncharacterized protein</fullName>
    </submittedName>
</protein>
<sequence>MIRFVLPAVTALVMVVIALLDIFEVLPKGSTTTAVLFVPLVAALSGTRCLRRQQEA</sequence>
<dbReference type="RefSeq" id="WP_196275178.1">
    <property type="nucleotide sequence ID" value="NZ_JADQDC010000004.1"/>
</dbReference>
<evidence type="ECO:0000256" key="1">
    <source>
        <dbReference type="SAM" id="Phobius"/>
    </source>
</evidence>